<keyword evidence="2" id="KW-1185">Reference proteome</keyword>
<organism evidence="1 2">
    <name type="scientific">Rhizopus microsporus ATCC 52813</name>
    <dbReference type="NCBI Taxonomy" id="1340429"/>
    <lineage>
        <taxon>Eukaryota</taxon>
        <taxon>Fungi</taxon>
        <taxon>Fungi incertae sedis</taxon>
        <taxon>Mucoromycota</taxon>
        <taxon>Mucoromycotina</taxon>
        <taxon>Mucoromycetes</taxon>
        <taxon>Mucorales</taxon>
        <taxon>Mucorineae</taxon>
        <taxon>Rhizopodaceae</taxon>
        <taxon>Rhizopus</taxon>
    </lineage>
</organism>
<proteinExistence type="predicted"/>
<accession>A0A2G4T4H7</accession>
<name>A0A2G4T4H7_RHIZD</name>
<dbReference type="GeneID" id="35442748"/>
<reference evidence="1 2" key="1">
    <citation type="journal article" date="2016" name="Proc. Natl. Acad. Sci. U.S.A.">
        <title>Lipid metabolic changes in an early divergent fungus govern the establishment of a mutualistic symbiosis with endobacteria.</title>
        <authorList>
            <person name="Lastovetsky O.A."/>
            <person name="Gaspar M.L."/>
            <person name="Mondo S.J."/>
            <person name="LaButti K.M."/>
            <person name="Sandor L."/>
            <person name="Grigoriev I.V."/>
            <person name="Henry S.A."/>
            <person name="Pawlowska T.E."/>
        </authorList>
    </citation>
    <scope>NUCLEOTIDE SEQUENCE [LARGE SCALE GENOMIC DNA]</scope>
    <source>
        <strain evidence="1 2">ATCC 52813</strain>
    </source>
</reference>
<dbReference type="RefSeq" id="XP_023469632.1">
    <property type="nucleotide sequence ID" value="XM_023611759.1"/>
</dbReference>
<gene>
    <name evidence="1" type="ORF">RHIMIDRAFT_264530</name>
</gene>
<protein>
    <submittedName>
        <fullName evidence="1">Uncharacterized protein</fullName>
    </submittedName>
</protein>
<evidence type="ECO:0000313" key="2">
    <source>
        <dbReference type="Proteomes" id="UP000242254"/>
    </source>
</evidence>
<dbReference type="Proteomes" id="UP000242254">
    <property type="component" value="Unassembled WGS sequence"/>
</dbReference>
<evidence type="ECO:0000313" key="1">
    <source>
        <dbReference type="EMBL" id="PHZ15924.1"/>
    </source>
</evidence>
<dbReference type="EMBL" id="KZ303843">
    <property type="protein sequence ID" value="PHZ15924.1"/>
    <property type="molecule type" value="Genomic_DNA"/>
</dbReference>
<sequence length="91" mass="10240">MKPQDKVSRSLKENTLTAINSNKSLGITSKLKNTDKKDIDAVQIFIKQNKQEFKTRPSCLSSTLAIEDQNTSLYLSCTKLMLNLLEACQTM</sequence>
<dbReference type="AlphaFoldDB" id="A0A2G4T4H7"/>